<keyword evidence="3" id="KW-0012">Acyltransferase</keyword>
<dbReference type="GO" id="GO:0016287">
    <property type="term" value="F:glycerone-phosphate O-acyltransferase activity"/>
    <property type="evidence" value="ECO:0007669"/>
    <property type="project" value="TreeGrafter"/>
</dbReference>
<dbReference type="SMART" id="SM00563">
    <property type="entry name" value="PlsC"/>
    <property type="match status" value="1"/>
</dbReference>
<dbReference type="InParanoid" id="G4TLR3"/>
<evidence type="ECO:0000259" key="2">
    <source>
        <dbReference type="SMART" id="SM00563"/>
    </source>
</evidence>
<keyword evidence="1" id="KW-0812">Transmembrane</keyword>
<dbReference type="Proteomes" id="UP000007148">
    <property type="component" value="Unassembled WGS sequence"/>
</dbReference>
<feature type="transmembrane region" description="Helical" evidence="1">
    <location>
        <begin position="416"/>
        <end position="441"/>
    </location>
</feature>
<dbReference type="PANTHER" id="PTHR31605:SF0">
    <property type="entry name" value="GLYCEROL-3-PHOSPHATE O-ACYLTRANSFERASE 1"/>
    <property type="match status" value="1"/>
</dbReference>
<dbReference type="InterPro" id="IPR052744">
    <property type="entry name" value="GPAT/DAPAT"/>
</dbReference>
<dbReference type="GO" id="GO:0008654">
    <property type="term" value="P:phospholipid biosynthetic process"/>
    <property type="evidence" value="ECO:0007669"/>
    <property type="project" value="TreeGrafter"/>
</dbReference>
<feature type="transmembrane region" description="Helical" evidence="1">
    <location>
        <begin position="351"/>
        <end position="379"/>
    </location>
</feature>
<evidence type="ECO:0000313" key="4">
    <source>
        <dbReference type="Proteomes" id="UP000007148"/>
    </source>
</evidence>
<dbReference type="SUPFAM" id="SSF69593">
    <property type="entry name" value="Glycerol-3-phosphate (1)-acyltransferase"/>
    <property type="match status" value="1"/>
</dbReference>
<reference evidence="3 4" key="1">
    <citation type="journal article" date="2011" name="PLoS Pathog.">
        <title>Endophytic Life Strategies Decoded by Genome and Transcriptome Analyses of the Mutualistic Root Symbiont Piriformospora indica.</title>
        <authorList>
            <person name="Zuccaro A."/>
            <person name="Lahrmann U."/>
            <person name="Guldener U."/>
            <person name="Langen G."/>
            <person name="Pfiffi S."/>
            <person name="Biedenkopf D."/>
            <person name="Wong P."/>
            <person name="Samans B."/>
            <person name="Grimm C."/>
            <person name="Basiewicz M."/>
            <person name="Murat C."/>
            <person name="Martin F."/>
            <person name="Kogel K.H."/>
        </authorList>
    </citation>
    <scope>NUCLEOTIDE SEQUENCE [LARGE SCALE GENOMIC DNA]</scope>
    <source>
        <strain evidence="3 4">DSM 11827</strain>
    </source>
</reference>
<organism evidence="3 4">
    <name type="scientific">Serendipita indica (strain DSM 11827)</name>
    <name type="common">Root endophyte fungus</name>
    <name type="synonym">Piriformospora indica</name>
    <dbReference type="NCBI Taxonomy" id="1109443"/>
    <lineage>
        <taxon>Eukaryota</taxon>
        <taxon>Fungi</taxon>
        <taxon>Dikarya</taxon>
        <taxon>Basidiomycota</taxon>
        <taxon>Agaricomycotina</taxon>
        <taxon>Agaricomycetes</taxon>
        <taxon>Sebacinales</taxon>
        <taxon>Serendipitaceae</taxon>
        <taxon>Serendipita</taxon>
    </lineage>
</organism>
<protein>
    <submittedName>
        <fullName evidence="3">Probable glycerol-3-phosphate O-acyltransferase (Formerly described as CTR1 suppressor protein)</fullName>
    </submittedName>
</protein>
<keyword evidence="1" id="KW-1133">Transmembrane helix</keyword>
<comment type="caution">
    <text evidence="3">The sequence shown here is derived from an EMBL/GenBank/DDBJ whole genome shotgun (WGS) entry which is preliminary data.</text>
</comment>
<evidence type="ECO:0000256" key="1">
    <source>
        <dbReference type="SAM" id="Phobius"/>
    </source>
</evidence>
<name>G4TLR3_SERID</name>
<keyword evidence="1" id="KW-0472">Membrane</keyword>
<dbReference type="AlphaFoldDB" id="G4TLR3"/>
<dbReference type="Pfam" id="PF01553">
    <property type="entry name" value="Acyltransferase"/>
    <property type="match status" value="1"/>
</dbReference>
<dbReference type="PANTHER" id="PTHR31605">
    <property type="entry name" value="GLYCEROL-3-PHOSPHATE O-ACYLTRANSFERASE 1"/>
    <property type="match status" value="1"/>
</dbReference>
<accession>G4TLR3</accession>
<keyword evidence="3" id="KW-0808">Transferase</keyword>
<sequence>MEQGAKSTPWTYFFIRLLFKFVLKVFYGSIILENEHFIPKRGACILMGNHSNSLTDAILLIAAIPSKRRNLLRMTAKDTQFGRKTFTSWLIESVGTVPIKRRKEHGDDADNTVAIQGLVNSLGAGDCICIFPEGMSRYHPGMAPLKTGGARIVSDTLTAQRDNPDFELTVLTCSITYMHRERFRSDVLISFNRPLKLRPKEFPQLLQPVEFSVIRSLTAFLQSQISSGTIDAPTWSTVRIAKLAARMYAPLGTRMTLGDHVRVTKVFADAFAGATPRKWEEVAPEASDWASGKSDTSTEDASIDAVLSAARESTQAKRDLLAKDLGEYQDFLSHLGIKDERLRRAAPRAFLFYRILLRLTWMVVLLTISIPGLILWAPIYATTSYAVWRFKMSGPIWDTFDEIAQYKMIYGLGSAVVVYILCILFTWPIAFITSWAVPILLWMTLRWWEDAVSAARALNALVRLFLLGRHELRRTKTWRDKLYARVMELAKELELPDDPEAYFVERGGWEKGRVRGRWASGVRYFSLTRRRKRDWNEALRWYEVVLAND</sequence>
<proteinExistence type="predicted"/>
<dbReference type="GO" id="GO:0004366">
    <property type="term" value="F:glycerol-3-phosphate O-acyltransferase activity"/>
    <property type="evidence" value="ECO:0007669"/>
    <property type="project" value="TreeGrafter"/>
</dbReference>
<dbReference type="InterPro" id="IPR002123">
    <property type="entry name" value="Plipid/glycerol_acylTrfase"/>
</dbReference>
<feature type="transmembrane region" description="Helical" evidence="1">
    <location>
        <begin position="12"/>
        <end position="32"/>
    </location>
</feature>
<dbReference type="OMA" id="TCSITYM"/>
<evidence type="ECO:0000313" key="3">
    <source>
        <dbReference type="EMBL" id="CCA72258.1"/>
    </source>
</evidence>
<dbReference type="HOGENOM" id="CLU_509122_0_0_1"/>
<feature type="domain" description="Phospholipid/glycerol acyltransferase" evidence="2">
    <location>
        <begin position="44"/>
        <end position="178"/>
    </location>
</feature>
<keyword evidence="4" id="KW-1185">Reference proteome</keyword>
<dbReference type="eggNOG" id="ENOG502QUY6">
    <property type="taxonomic scope" value="Eukaryota"/>
</dbReference>
<gene>
    <name evidence="3" type="ORF">PIIN_06192</name>
</gene>
<dbReference type="OrthoDB" id="5567124at2759"/>
<dbReference type="EMBL" id="CAFZ01000155">
    <property type="protein sequence ID" value="CCA72258.1"/>
    <property type="molecule type" value="Genomic_DNA"/>
</dbReference>